<organism evidence="10 11">
    <name type="scientific">Bradyrhizobium sediminis</name>
    <dbReference type="NCBI Taxonomy" id="2840469"/>
    <lineage>
        <taxon>Bacteria</taxon>
        <taxon>Pseudomonadati</taxon>
        <taxon>Pseudomonadota</taxon>
        <taxon>Alphaproteobacteria</taxon>
        <taxon>Hyphomicrobiales</taxon>
        <taxon>Nitrobacteraceae</taxon>
        <taxon>Bradyrhizobium</taxon>
    </lineage>
</organism>
<sequence>MSTASFLPAASRARRRPSLRRLAAWLAANACDPRAGLWLVIGFAAAHAVLWTLILINLKAAQDVHMDVAEAFAWGQKFQFGYGKHPPLSGWIAGLWFKVFPVADWATYALAMTTLGCGLVISWLIALRVVDRRRAFFVVVMLALYPIFNFKGFKYNADLLQLVTLPLVVLAYLNAFEKRSVKSGLWLGLAGALALMTKYWVLTMIGAIGLAALLHPDRLLFLRSPAPWVAIAILAAAMLPHLWWLREVDFVPLTYAGDVYGLSNRAQSIQLVFGYIGHNLALLAIPVALAGLALAWRPLSWATLTRRPSAWITRNWSRGANGSVNLPQARNIWIIQAIVAIGPPLGGLFFTIYMKTDWGISLFFLTPLALAAIPALRVQKMALFHLAAIWLAITLAVLAASPWIAAKEMAINPNGAATYGARSELARELTAAWRTRFHSRWAVVAGTTEMAEPLAFYSPDHPAPFTPGEVWSSGLTSLEEAKRLGFIGVCDTTDGRLPICEAWMKANGKDAEQLTITTQRFFKGRPGPAITWKVFIAPPAR</sequence>
<dbReference type="InterPro" id="IPR050297">
    <property type="entry name" value="LipidA_mod_glycosyltrf_83"/>
</dbReference>
<gene>
    <name evidence="10" type="ORF">KMZ68_24545</name>
</gene>
<dbReference type="PANTHER" id="PTHR33908">
    <property type="entry name" value="MANNOSYLTRANSFERASE YKCB-RELATED"/>
    <property type="match status" value="1"/>
</dbReference>
<reference evidence="10" key="1">
    <citation type="submission" date="2021-06" db="EMBL/GenBank/DDBJ databases">
        <title>Bradyrhizobium sp. S2-11-2 Genome sequencing.</title>
        <authorList>
            <person name="Jin L."/>
        </authorList>
    </citation>
    <scope>NUCLEOTIDE SEQUENCE</scope>
    <source>
        <strain evidence="10">S2-11-2</strain>
    </source>
</reference>
<feature type="domain" description="Glycosyltransferase RgtA/B/C/D-like" evidence="9">
    <location>
        <begin position="84"/>
        <end position="244"/>
    </location>
</feature>
<evidence type="ECO:0000256" key="1">
    <source>
        <dbReference type="ARBA" id="ARBA00004651"/>
    </source>
</evidence>
<feature type="transmembrane region" description="Helical" evidence="8">
    <location>
        <begin position="134"/>
        <end position="153"/>
    </location>
</feature>
<evidence type="ECO:0000259" key="9">
    <source>
        <dbReference type="Pfam" id="PF13231"/>
    </source>
</evidence>
<comment type="subcellular location">
    <subcellularLocation>
        <location evidence="1">Cell membrane</location>
        <topology evidence="1">Multi-pass membrane protein</topology>
    </subcellularLocation>
</comment>
<feature type="transmembrane region" description="Helical" evidence="8">
    <location>
        <begin position="358"/>
        <end position="376"/>
    </location>
</feature>
<feature type="transmembrane region" description="Helical" evidence="8">
    <location>
        <begin position="185"/>
        <end position="214"/>
    </location>
</feature>
<dbReference type="PANTHER" id="PTHR33908:SF9">
    <property type="entry name" value="BLL5595 PROTEIN"/>
    <property type="match status" value="1"/>
</dbReference>
<feature type="transmembrane region" description="Helical" evidence="8">
    <location>
        <begin position="382"/>
        <end position="405"/>
    </location>
</feature>
<protein>
    <submittedName>
        <fullName evidence="10">Glycosyltransferase family 39 protein</fullName>
    </submittedName>
</protein>
<dbReference type="Proteomes" id="UP000680805">
    <property type="component" value="Chromosome"/>
</dbReference>
<keyword evidence="4" id="KW-0808">Transferase</keyword>
<evidence type="ECO:0000313" key="10">
    <source>
        <dbReference type="EMBL" id="QWG18080.1"/>
    </source>
</evidence>
<dbReference type="Pfam" id="PF13231">
    <property type="entry name" value="PMT_2"/>
    <property type="match status" value="1"/>
</dbReference>
<feature type="transmembrane region" description="Helical" evidence="8">
    <location>
        <begin position="105"/>
        <end position="127"/>
    </location>
</feature>
<keyword evidence="6 8" id="KW-1133">Transmembrane helix</keyword>
<dbReference type="RefSeq" id="WP_215613682.1">
    <property type="nucleotide sequence ID" value="NZ_CP076135.1"/>
</dbReference>
<dbReference type="InterPro" id="IPR038731">
    <property type="entry name" value="RgtA/B/C-like"/>
</dbReference>
<dbReference type="KEGG" id="bsei:KMZ68_24545"/>
<dbReference type="GO" id="GO:0005886">
    <property type="term" value="C:plasma membrane"/>
    <property type="evidence" value="ECO:0007669"/>
    <property type="project" value="UniProtKB-SubCell"/>
</dbReference>
<dbReference type="GO" id="GO:0009103">
    <property type="term" value="P:lipopolysaccharide biosynthetic process"/>
    <property type="evidence" value="ECO:0007669"/>
    <property type="project" value="UniProtKB-ARBA"/>
</dbReference>
<feature type="transmembrane region" description="Helical" evidence="8">
    <location>
        <begin position="332"/>
        <end position="351"/>
    </location>
</feature>
<dbReference type="AlphaFoldDB" id="A0A975NNG5"/>
<dbReference type="GO" id="GO:0016763">
    <property type="term" value="F:pentosyltransferase activity"/>
    <property type="evidence" value="ECO:0007669"/>
    <property type="project" value="TreeGrafter"/>
</dbReference>
<evidence type="ECO:0000256" key="5">
    <source>
        <dbReference type="ARBA" id="ARBA00022692"/>
    </source>
</evidence>
<feature type="transmembrane region" description="Helical" evidence="8">
    <location>
        <begin position="159"/>
        <end position="176"/>
    </location>
</feature>
<evidence type="ECO:0000256" key="3">
    <source>
        <dbReference type="ARBA" id="ARBA00022676"/>
    </source>
</evidence>
<dbReference type="EMBL" id="CP076135">
    <property type="protein sequence ID" value="QWG18080.1"/>
    <property type="molecule type" value="Genomic_DNA"/>
</dbReference>
<proteinExistence type="predicted"/>
<evidence type="ECO:0000256" key="6">
    <source>
        <dbReference type="ARBA" id="ARBA00022989"/>
    </source>
</evidence>
<keyword evidence="3" id="KW-0328">Glycosyltransferase</keyword>
<name>A0A975NNG5_9BRAD</name>
<evidence type="ECO:0000256" key="4">
    <source>
        <dbReference type="ARBA" id="ARBA00022679"/>
    </source>
</evidence>
<evidence type="ECO:0000256" key="2">
    <source>
        <dbReference type="ARBA" id="ARBA00022475"/>
    </source>
</evidence>
<feature type="transmembrane region" description="Helical" evidence="8">
    <location>
        <begin position="35"/>
        <end position="56"/>
    </location>
</feature>
<feature type="transmembrane region" description="Helical" evidence="8">
    <location>
        <begin position="272"/>
        <end position="296"/>
    </location>
</feature>
<accession>A0A975NNG5</accession>
<keyword evidence="5 8" id="KW-0812">Transmembrane</keyword>
<evidence type="ECO:0000256" key="7">
    <source>
        <dbReference type="ARBA" id="ARBA00023136"/>
    </source>
</evidence>
<evidence type="ECO:0000313" key="11">
    <source>
        <dbReference type="Proteomes" id="UP000680805"/>
    </source>
</evidence>
<evidence type="ECO:0000256" key="8">
    <source>
        <dbReference type="SAM" id="Phobius"/>
    </source>
</evidence>
<keyword evidence="7 8" id="KW-0472">Membrane</keyword>
<keyword evidence="2" id="KW-1003">Cell membrane</keyword>
<feature type="transmembrane region" description="Helical" evidence="8">
    <location>
        <begin position="226"/>
        <end position="245"/>
    </location>
</feature>